<proteinExistence type="predicted"/>
<dbReference type="CDD" id="cd01949">
    <property type="entry name" value="GGDEF"/>
    <property type="match status" value="1"/>
</dbReference>
<feature type="domain" description="EAL" evidence="4">
    <location>
        <begin position="389"/>
        <end position="644"/>
    </location>
</feature>
<dbReference type="InterPro" id="IPR000700">
    <property type="entry name" value="PAS-assoc_C"/>
</dbReference>
<dbReference type="InterPro" id="IPR035919">
    <property type="entry name" value="EAL_sf"/>
</dbReference>
<accession>A0A3E1K9S8</accession>
<dbReference type="Pfam" id="PF00990">
    <property type="entry name" value="GGDEF"/>
    <property type="match status" value="1"/>
</dbReference>
<keyword evidence="7" id="KW-1185">Reference proteome</keyword>
<feature type="domain" description="GGDEF" evidence="5">
    <location>
        <begin position="246"/>
        <end position="380"/>
    </location>
</feature>
<evidence type="ECO:0000259" key="3">
    <source>
        <dbReference type="PROSITE" id="PS50113"/>
    </source>
</evidence>
<evidence type="ECO:0000259" key="2">
    <source>
        <dbReference type="PROSITE" id="PS50112"/>
    </source>
</evidence>
<dbReference type="OrthoDB" id="8553030at2"/>
<dbReference type="PANTHER" id="PTHR44757:SF2">
    <property type="entry name" value="BIOFILM ARCHITECTURE MAINTENANCE PROTEIN MBAA"/>
    <property type="match status" value="1"/>
</dbReference>
<dbReference type="Gene3D" id="3.30.70.270">
    <property type="match status" value="1"/>
</dbReference>
<dbReference type="NCBIfam" id="TIGR00254">
    <property type="entry name" value="GGDEF"/>
    <property type="match status" value="1"/>
</dbReference>
<dbReference type="InterPro" id="IPR000014">
    <property type="entry name" value="PAS"/>
</dbReference>
<dbReference type="InterPro" id="IPR035965">
    <property type="entry name" value="PAS-like_dom_sf"/>
</dbReference>
<gene>
    <name evidence="6" type="ORF">DZC52_08240</name>
</gene>
<dbReference type="AlphaFoldDB" id="A0A3E1K9S8"/>
<dbReference type="InterPro" id="IPR043128">
    <property type="entry name" value="Rev_trsase/Diguanyl_cyclase"/>
</dbReference>
<dbReference type="InterPro" id="IPR000160">
    <property type="entry name" value="GGDEF_dom"/>
</dbReference>
<dbReference type="PROSITE" id="PS50113">
    <property type="entry name" value="PAC"/>
    <property type="match status" value="1"/>
</dbReference>
<reference evidence="6 7" key="1">
    <citation type="submission" date="2018-08" db="EMBL/GenBank/DDBJ databases">
        <title>Wenzhouxiangella salilacus sp. nov., a novel bacterium isolated from a saline lake in Xinjiang Province, China.</title>
        <authorList>
            <person name="Han S."/>
        </authorList>
    </citation>
    <scope>NUCLEOTIDE SEQUENCE [LARGE SCALE GENOMIC DNA]</scope>
    <source>
        <strain evidence="6 7">XDB06</strain>
    </source>
</reference>
<dbReference type="EMBL" id="QUZK01000035">
    <property type="protein sequence ID" value="RFF30463.1"/>
    <property type="molecule type" value="Genomic_DNA"/>
</dbReference>
<dbReference type="PROSITE" id="PS50883">
    <property type="entry name" value="EAL"/>
    <property type="match status" value="1"/>
</dbReference>
<evidence type="ECO:0000313" key="6">
    <source>
        <dbReference type="EMBL" id="RFF30463.1"/>
    </source>
</evidence>
<dbReference type="PROSITE" id="PS50887">
    <property type="entry name" value="GGDEF"/>
    <property type="match status" value="1"/>
</dbReference>
<evidence type="ECO:0000259" key="4">
    <source>
        <dbReference type="PROSITE" id="PS50883"/>
    </source>
</evidence>
<protein>
    <submittedName>
        <fullName evidence="6">EAL domain-containing protein</fullName>
    </submittedName>
</protein>
<evidence type="ECO:0000259" key="5">
    <source>
        <dbReference type="PROSITE" id="PS50887"/>
    </source>
</evidence>
<dbReference type="CDD" id="cd01948">
    <property type="entry name" value="EAL"/>
    <property type="match status" value="1"/>
</dbReference>
<dbReference type="CDD" id="cd00130">
    <property type="entry name" value="PAS"/>
    <property type="match status" value="1"/>
</dbReference>
<sequence length="655" mass="72773">MPRRPPARKGGWSMKLTGSYALKVALIYAAAGALWIFFSDSAVEQLAGDTALLTTFQTYKGWLFVLASAVLVFWLSWRALGDQEGLIRELRQTAVVFERTHEGVVLTDQRKRIASANPAFERMAGLSQDRLVGRDLAGLHSARHDDRFFADLERSVANRGYWNGEIWNRSADGAERPFLATVTDVGVDRGGNEQYAWIFTDISELKQAQKRLEHLAYYDPLTGLPNRLHLQDQLRRLLAVGRQGEERIAVLFIDLDNFRNVNDSFGHPIGDDLLVMVARRLRGGLPIGAGLAHMGGDEFVIHLSGPDARDGAAACARRTLEAIAEPFVLANRSEVYVSASIGICVSPDDAHSVTELLQFANAAMYQAKRRGRNTWQHFNTSMVQSASKRLQLDARLRHALDAEEFELHYQPIVGANPQYHVCGVEALVRWRSSDGRLVMPTEFIRATEESGLIVPLGDWVLEQACRQAAEWHRGGIEGVPVSVNLSARQFQTGRIAETVEKILERSGLPAGLLTLEITESMLMEQVQAGQDVLRRLRAMGVHISLDDFGTGYSSLSYVKKFDLDTLKIDRSFILDLAGRDSDRDLVAAIISMARCLRLKVVAEGVEELEQLDILTQMDCDSFQGHFFSRALPPGEVPGIVEALGRIRPDVQSSGR</sequence>
<dbReference type="InterPro" id="IPR029787">
    <property type="entry name" value="Nucleotide_cyclase"/>
</dbReference>
<dbReference type="InterPro" id="IPR001633">
    <property type="entry name" value="EAL_dom"/>
</dbReference>
<dbReference type="Pfam" id="PF00563">
    <property type="entry name" value="EAL"/>
    <property type="match status" value="1"/>
</dbReference>
<dbReference type="SMART" id="SM00052">
    <property type="entry name" value="EAL"/>
    <property type="match status" value="1"/>
</dbReference>
<feature type="domain" description="PAS" evidence="2">
    <location>
        <begin position="89"/>
        <end position="146"/>
    </location>
</feature>
<dbReference type="SMART" id="SM00267">
    <property type="entry name" value="GGDEF"/>
    <property type="match status" value="1"/>
</dbReference>
<keyword evidence="1" id="KW-0472">Membrane</keyword>
<dbReference type="InterPro" id="IPR052155">
    <property type="entry name" value="Biofilm_reg_signaling"/>
</dbReference>
<dbReference type="SMART" id="SM00091">
    <property type="entry name" value="PAS"/>
    <property type="match status" value="1"/>
</dbReference>
<dbReference type="SUPFAM" id="SSF55073">
    <property type="entry name" value="Nucleotide cyclase"/>
    <property type="match status" value="1"/>
</dbReference>
<keyword evidence="1" id="KW-1133">Transmembrane helix</keyword>
<evidence type="ECO:0000313" key="7">
    <source>
        <dbReference type="Proteomes" id="UP000260351"/>
    </source>
</evidence>
<feature type="transmembrane region" description="Helical" evidence="1">
    <location>
        <begin position="20"/>
        <end position="39"/>
    </location>
</feature>
<organism evidence="6 7">
    <name type="scientific">Wenzhouxiangella sediminis</name>
    <dbReference type="NCBI Taxonomy" id="1792836"/>
    <lineage>
        <taxon>Bacteria</taxon>
        <taxon>Pseudomonadati</taxon>
        <taxon>Pseudomonadota</taxon>
        <taxon>Gammaproteobacteria</taxon>
        <taxon>Chromatiales</taxon>
        <taxon>Wenzhouxiangellaceae</taxon>
        <taxon>Wenzhouxiangella</taxon>
    </lineage>
</organism>
<dbReference type="SUPFAM" id="SSF55785">
    <property type="entry name" value="PYP-like sensor domain (PAS domain)"/>
    <property type="match status" value="1"/>
</dbReference>
<keyword evidence="1" id="KW-0812">Transmembrane</keyword>
<dbReference type="Gene3D" id="3.20.20.450">
    <property type="entry name" value="EAL domain"/>
    <property type="match status" value="1"/>
</dbReference>
<dbReference type="SUPFAM" id="SSF141868">
    <property type="entry name" value="EAL domain-like"/>
    <property type="match status" value="1"/>
</dbReference>
<dbReference type="Pfam" id="PF13426">
    <property type="entry name" value="PAS_9"/>
    <property type="match status" value="1"/>
</dbReference>
<dbReference type="Proteomes" id="UP000260351">
    <property type="component" value="Unassembled WGS sequence"/>
</dbReference>
<dbReference type="NCBIfam" id="TIGR00229">
    <property type="entry name" value="sensory_box"/>
    <property type="match status" value="1"/>
</dbReference>
<name>A0A3E1K9S8_9GAMM</name>
<dbReference type="PROSITE" id="PS50112">
    <property type="entry name" value="PAS"/>
    <property type="match status" value="1"/>
</dbReference>
<dbReference type="PANTHER" id="PTHR44757">
    <property type="entry name" value="DIGUANYLATE CYCLASE DGCP"/>
    <property type="match status" value="1"/>
</dbReference>
<evidence type="ECO:0000256" key="1">
    <source>
        <dbReference type="SAM" id="Phobius"/>
    </source>
</evidence>
<feature type="transmembrane region" description="Helical" evidence="1">
    <location>
        <begin position="59"/>
        <end position="80"/>
    </location>
</feature>
<dbReference type="Gene3D" id="3.30.450.20">
    <property type="entry name" value="PAS domain"/>
    <property type="match status" value="1"/>
</dbReference>
<comment type="caution">
    <text evidence="6">The sequence shown here is derived from an EMBL/GenBank/DDBJ whole genome shotgun (WGS) entry which is preliminary data.</text>
</comment>
<feature type="domain" description="PAC" evidence="3">
    <location>
        <begin position="162"/>
        <end position="214"/>
    </location>
</feature>